<dbReference type="GO" id="GO:0009630">
    <property type="term" value="P:gravitropism"/>
    <property type="evidence" value="ECO:0007669"/>
    <property type="project" value="InterPro"/>
</dbReference>
<dbReference type="RefSeq" id="XP_004488128.1">
    <property type="nucleotide sequence ID" value="XM_004488071.1"/>
</dbReference>
<proteinExistence type="inferred from homology"/>
<evidence type="ECO:0000313" key="4">
    <source>
        <dbReference type="RefSeq" id="XP_004488128.1"/>
    </source>
</evidence>
<dbReference type="KEGG" id="cam:101503007"/>
<reference evidence="4" key="2">
    <citation type="submission" date="2025-08" db="UniProtKB">
        <authorList>
            <consortium name="RefSeq"/>
        </authorList>
    </citation>
    <scope>IDENTIFICATION</scope>
    <source>
        <tissue evidence="4">Etiolated seedlings</tissue>
    </source>
</reference>
<evidence type="ECO:0000256" key="2">
    <source>
        <dbReference type="ARBA" id="ARBA00024198"/>
    </source>
</evidence>
<dbReference type="Proteomes" id="UP000087171">
    <property type="component" value="Chromosome Ca1"/>
</dbReference>
<gene>
    <name evidence="4" type="primary">LOC101503007</name>
</gene>
<evidence type="ECO:0000256" key="1">
    <source>
        <dbReference type="ARBA" id="ARBA00022604"/>
    </source>
</evidence>
<dbReference type="PANTHER" id="PTHR34045">
    <property type="entry name" value="OS03G0406300 PROTEIN"/>
    <property type="match status" value="1"/>
</dbReference>
<sequence>MKFFKWMQNRLNVSNEKKKPSSVSATHYMVNDTNKQEFNDLPQALVLAIGTFGNYNLKEDSNKSIAEEESPSFHDCSFEEVGNFHNELNIILEENNFNLSNNLIYNKGKECLDKSKNGVSKKALTFFLKMFVCGGGLPPTPLFKDPLSIESRMEKIMRAVLHKKIHPHGSCSTTFVKKYLENDPMPQYEDIDDEEEELTTSAIDKGCKWVKTDSECMF</sequence>
<dbReference type="InterPro" id="IPR044683">
    <property type="entry name" value="LAZY"/>
</dbReference>
<organism evidence="3 4">
    <name type="scientific">Cicer arietinum</name>
    <name type="common">Chickpea</name>
    <name type="synonym">Garbanzo</name>
    <dbReference type="NCBI Taxonomy" id="3827"/>
    <lineage>
        <taxon>Eukaryota</taxon>
        <taxon>Viridiplantae</taxon>
        <taxon>Streptophyta</taxon>
        <taxon>Embryophyta</taxon>
        <taxon>Tracheophyta</taxon>
        <taxon>Spermatophyta</taxon>
        <taxon>Magnoliopsida</taxon>
        <taxon>eudicotyledons</taxon>
        <taxon>Gunneridae</taxon>
        <taxon>Pentapetalae</taxon>
        <taxon>rosids</taxon>
        <taxon>fabids</taxon>
        <taxon>Fabales</taxon>
        <taxon>Fabaceae</taxon>
        <taxon>Papilionoideae</taxon>
        <taxon>50 kb inversion clade</taxon>
        <taxon>NPAAA clade</taxon>
        <taxon>Hologalegina</taxon>
        <taxon>IRL clade</taxon>
        <taxon>Cicereae</taxon>
        <taxon>Cicer</taxon>
    </lineage>
</organism>
<dbReference type="GO" id="GO:0040008">
    <property type="term" value="P:regulation of growth"/>
    <property type="evidence" value="ECO:0007669"/>
    <property type="project" value="InterPro"/>
</dbReference>
<comment type="similarity">
    <text evidence="2">Belongs to the LAZY family.</text>
</comment>
<keyword evidence="1" id="KW-0341">Growth regulation</keyword>
<dbReference type="OrthoDB" id="1729737at2759"/>
<protein>
    <submittedName>
        <fullName evidence="4">Uncharacterized protein LOC101503007</fullName>
    </submittedName>
</protein>
<accession>A0A1S2XEJ8</accession>
<dbReference type="PANTHER" id="PTHR34045:SF11">
    <property type="entry name" value="PH DOMAIN-CONTAINING PROTEIN"/>
    <property type="match status" value="1"/>
</dbReference>
<dbReference type="eggNOG" id="ENOG502QSTE">
    <property type="taxonomic scope" value="Eukaryota"/>
</dbReference>
<reference evidence="3" key="1">
    <citation type="journal article" date="2013" name="Nat. Biotechnol.">
        <title>Draft genome sequence of chickpea (Cicer arietinum) provides a resource for trait improvement.</title>
        <authorList>
            <person name="Varshney R.K."/>
            <person name="Song C."/>
            <person name="Saxena R.K."/>
            <person name="Azam S."/>
            <person name="Yu S."/>
            <person name="Sharpe A.G."/>
            <person name="Cannon S."/>
            <person name="Baek J."/>
            <person name="Rosen B.D."/>
            <person name="Tar'an B."/>
            <person name="Millan T."/>
            <person name="Zhang X."/>
            <person name="Ramsay L.D."/>
            <person name="Iwata A."/>
            <person name="Wang Y."/>
            <person name="Nelson W."/>
            <person name="Farmer A.D."/>
            <person name="Gaur P.M."/>
            <person name="Soderlund C."/>
            <person name="Penmetsa R.V."/>
            <person name="Xu C."/>
            <person name="Bharti A.K."/>
            <person name="He W."/>
            <person name="Winter P."/>
            <person name="Zhao S."/>
            <person name="Hane J.K."/>
            <person name="Carrasquilla-Garcia N."/>
            <person name="Condie J.A."/>
            <person name="Upadhyaya H.D."/>
            <person name="Luo M.C."/>
            <person name="Thudi M."/>
            <person name="Gowda C.L."/>
            <person name="Singh N.P."/>
            <person name="Lichtenzveig J."/>
            <person name="Gali K.K."/>
            <person name="Rubio J."/>
            <person name="Nadarajan N."/>
            <person name="Dolezel J."/>
            <person name="Bansal K.C."/>
            <person name="Xu X."/>
            <person name="Edwards D."/>
            <person name="Zhang G."/>
            <person name="Kahl G."/>
            <person name="Gil J."/>
            <person name="Singh K.B."/>
            <person name="Datta S.K."/>
            <person name="Jackson S.A."/>
            <person name="Wang J."/>
            <person name="Cook D.R."/>
        </authorList>
    </citation>
    <scope>NUCLEOTIDE SEQUENCE [LARGE SCALE GENOMIC DNA]</scope>
    <source>
        <strain evidence="3">cv. CDC Frontier</strain>
    </source>
</reference>
<dbReference type="STRING" id="3827.A0A1S2XEJ8"/>
<dbReference type="GeneID" id="101503007"/>
<name>A0A1S2XEJ8_CICAR</name>
<evidence type="ECO:0000313" key="3">
    <source>
        <dbReference type="Proteomes" id="UP000087171"/>
    </source>
</evidence>
<keyword evidence="3" id="KW-1185">Reference proteome</keyword>
<dbReference type="AlphaFoldDB" id="A0A1S2XEJ8"/>
<dbReference type="PaxDb" id="3827-XP_004488128.1"/>